<dbReference type="PANTHER" id="PTHR48111:SF50">
    <property type="entry name" value="KDP OPERON TRANSCRIPTIONAL REGULATORY PROTEIN KDPE"/>
    <property type="match status" value="1"/>
</dbReference>
<accession>A0A246JPP2</accession>
<evidence type="ECO:0000256" key="1">
    <source>
        <dbReference type="ARBA" id="ARBA00023125"/>
    </source>
</evidence>
<dbReference type="GO" id="GO:0005829">
    <property type="term" value="C:cytosol"/>
    <property type="evidence" value="ECO:0007669"/>
    <property type="project" value="TreeGrafter"/>
</dbReference>
<dbReference type="SMART" id="SM00862">
    <property type="entry name" value="Trans_reg_C"/>
    <property type="match status" value="1"/>
</dbReference>
<dbReference type="SMART" id="SM00448">
    <property type="entry name" value="REC"/>
    <property type="match status" value="1"/>
</dbReference>
<dbReference type="InterPro" id="IPR001867">
    <property type="entry name" value="OmpR/PhoB-type_DNA-bd"/>
</dbReference>
<dbReference type="PROSITE" id="PS51755">
    <property type="entry name" value="OMPR_PHOB"/>
    <property type="match status" value="1"/>
</dbReference>
<dbReference type="OrthoDB" id="9802426at2"/>
<organism evidence="6 7">
    <name type="scientific">Sphingopyxis bauzanensis</name>
    <dbReference type="NCBI Taxonomy" id="651663"/>
    <lineage>
        <taxon>Bacteria</taxon>
        <taxon>Pseudomonadati</taxon>
        <taxon>Pseudomonadota</taxon>
        <taxon>Alphaproteobacteria</taxon>
        <taxon>Sphingomonadales</taxon>
        <taxon>Sphingomonadaceae</taxon>
        <taxon>Sphingopyxis</taxon>
    </lineage>
</organism>
<feature type="modified residue" description="4-aspartylphosphate" evidence="2">
    <location>
        <position position="52"/>
    </location>
</feature>
<feature type="domain" description="OmpR/PhoB-type" evidence="5">
    <location>
        <begin position="126"/>
        <end position="225"/>
    </location>
</feature>
<evidence type="ECO:0000313" key="6">
    <source>
        <dbReference type="EMBL" id="OWQ94824.1"/>
    </source>
</evidence>
<feature type="domain" description="Response regulatory" evidence="4">
    <location>
        <begin position="3"/>
        <end position="116"/>
    </location>
</feature>
<dbReference type="Gene3D" id="6.10.250.690">
    <property type="match status" value="1"/>
</dbReference>
<dbReference type="SUPFAM" id="SSF52172">
    <property type="entry name" value="CheY-like"/>
    <property type="match status" value="1"/>
</dbReference>
<dbReference type="Pfam" id="PF00486">
    <property type="entry name" value="Trans_reg_C"/>
    <property type="match status" value="1"/>
</dbReference>
<dbReference type="PROSITE" id="PS50110">
    <property type="entry name" value="RESPONSE_REGULATORY"/>
    <property type="match status" value="1"/>
</dbReference>
<dbReference type="GO" id="GO:0000976">
    <property type="term" value="F:transcription cis-regulatory region binding"/>
    <property type="evidence" value="ECO:0007669"/>
    <property type="project" value="TreeGrafter"/>
</dbReference>
<dbReference type="InterPro" id="IPR011006">
    <property type="entry name" value="CheY-like_superfamily"/>
</dbReference>
<evidence type="ECO:0000313" key="7">
    <source>
        <dbReference type="Proteomes" id="UP000197361"/>
    </source>
</evidence>
<keyword evidence="2" id="KW-0597">Phosphoprotein</keyword>
<dbReference type="CDD" id="cd00383">
    <property type="entry name" value="trans_reg_C"/>
    <property type="match status" value="1"/>
</dbReference>
<proteinExistence type="predicted"/>
<dbReference type="InterPro" id="IPR036388">
    <property type="entry name" value="WH-like_DNA-bd_sf"/>
</dbReference>
<comment type="caution">
    <text evidence="6">The sequence shown here is derived from an EMBL/GenBank/DDBJ whole genome shotgun (WGS) entry which is preliminary data.</text>
</comment>
<dbReference type="GO" id="GO:0032993">
    <property type="term" value="C:protein-DNA complex"/>
    <property type="evidence" value="ECO:0007669"/>
    <property type="project" value="TreeGrafter"/>
</dbReference>
<keyword evidence="1 3" id="KW-0238">DNA-binding</keyword>
<evidence type="ECO:0000256" key="2">
    <source>
        <dbReference type="PROSITE-ProRule" id="PRU00169"/>
    </source>
</evidence>
<dbReference type="EMBL" id="NISK01000004">
    <property type="protein sequence ID" value="OWQ94824.1"/>
    <property type="molecule type" value="Genomic_DNA"/>
</dbReference>
<dbReference type="GO" id="GO:0000156">
    <property type="term" value="F:phosphorelay response regulator activity"/>
    <property type="evidence" value="ECO:0007669"/>
    <property type="project" value="TreeGrafter"/>
</dbReference>
<dbReference type="Gene3D" id="3.40.50.2300">
    <property type="match status" value="1"/>
</dbReference>
<dbReference type="RefSeq" id="WP_088443000.1">
    <property type="nucleotide sequence ID" value="NZ_BMMC01000016.1"/>
</dbReference>
<dbReference type="Pfam" id="PF00072">
    <property type="entry name" value="Response_reg"/>
    <property type="match status" value="1"/>
</dbReference>
<dbReference type="GO" id="GO:0006355">
    <property type="term" value="P:regulation of DNA-templated transcription"/>
    <property type="evidence" value="ECO:0007669"/>
    <property type="project" value="InterPro"/>
</dbReference>
<gene>
    <name evidence="6" type="ORF">CDQ92_17380</name>
</gene>
<feature type="DNA-binding region" description="OmpR/PhoB-type" evidence="3">
    <location>
        <begin position="126"/>
        <end position="225"/>
    </location>
</feature>
<evidence type="ECO:0000259" key="4">
    <source>
        <dbReference type="PROSITE" id="PS50110"/>
    </source>
</evidence>
<name>A0A246JPP2_9SPHN</name>
<dbReference type="Gene3D" id="1.10.10.10">
    <property type="entry name" value="Winged helix-like DNA-binding domain superfamily/Winged helix DNA-binding domain"/>
    <property type="match status" value="1"/>
</dbReference>
<dbReference type="InterPro" id="IPR001789">
    <property type="entry name" value="Sig_transdc_resp-reg_receiver"/>
</dbReference>
<dbReference type="AlphaFoldDB" id="A0A246JPP2"/>
<protein>
    <submittedName>
        <fullName evidence="6">DNA-binding response regulator</fullName>
    </submittedName>
</protein>
<dbReference type="InterPro" id="IPR039420">
    <property type="entry name" value="WalR-like"/>
</dbReference>
<evidence type="ECO:0000256" key="3">
    <source>
        <dbReference type="PROSITE-ProRule" id="PRU01091"/>
    </source>
</evidence>
<dbReference type="Proteomes" id="UP000197361">
    <property type="component" value="Unassembled WGS sequence"/>
</dbReference>
<sequence length="226" mass="24024">MTRVLIVDDEAAILRLVAAVLDRGGFTPVAVSSARAALAEADRAAPDAAVIDLGLPDMDGVELVAALRQRMTGPLIVLTAREATSDKIAALDLGADDYVTKPFEGDELLARLRAALRRAGRAIAADGVLRHGALAIDPARHDLRLGGERVTLTPREFAVMEALIAAGGRLVTHADLLRRVWGPAHVGDSDYLRVVVRALRLKLEADPSAPTLIRNEPGIGYRLGEV</sequence>
<evidence type="ECO:0000259" key="5">
    <source>
        <dbReference type="PROSITE" id="PS51755"/>
    </source>
</evidence>
<dbReference type="PANTHER" id="PTHR48111">
    <property type="entry name" value="REGULATOR OF RPOS"/>
    <property type="match status" value="1"/>
</dbReference>
<dbReference type="CDD" id="cd17574">
    <property type="entry name" value="REC_OmpR"/>
    <property type="match status" value="1"/>
</dbReference>
<keyword evidence="7" id="KW-1185">Reference proteome</keyword>
<reference evidence="6 7" key="1">
    <citation type="journal article" date="2010" name="Int. J. Syst. Evol. Microbiol.">
        <title>Sphingopyxis bauzanensis sp. nov., a psychrophilic bacterium isolated from soil.</title>
        <authorList>
            <person name="Zhang D.C."/>
            <person name="Liu H.C."/>
            <person name="Xin Y.H."/>
            <person name="Zhou Y.G."/>
            <person name="Schinner F."/>
            <person name="Margesin R."/>
        </authorList>
    </citation>
    <scope>NUCLEOTIDE SEQUENCE [LARGE SCALE GENOMIC DNA]</scope>
    <source>
        <strain evidence="6 7">DSM 22271</strain>
    </source>
</reference>